<keyword evidence="7" id="KW-1185">Reference proteome</keyword>
<dbReference type="SUPFAM" id="SSF46689">
    <property type="entry name" value="Homeodomain-like"/>
    <property type="match status" value="1"/>
</dbReference>
<sequence>MRSSFIEQARRHQFVRCALDSLHEVGFAGTSLAAVAERAQISKSVVVYHFGSKQALLEAVVESVYSSAVPDILAALEAAEGPRARLLAYVRIAVLFAAGNARALAAVGEIFRNLRRPDGTLRYTAAENEQLIAFVEDLLRAGQQSGDFGDFDTRTVALVIRAAIDALPERFTLDPAMTGPGVAATLCDAVDRMTR</sequence>
<dbReference type="Proteomes" id="UP000598996">
    <property type="component" value="Unassembled WGS sequence"/>
</dbReference>
<dbReference type="Pfam" id="PF00440">
    <property type="entry name" value="TetR_N"/>
    <property type="match status" value="1"/>
</dbReference>
<evidence type="ECO:0000256" key="2">
    <source>
        <dbReference type="ARBA" id="ARBA00023125"/>
    </source>
</evidence>
<gene>
    <name evidence="6" type="ORF">JKJ07_34850</name>
</gene>
<feature type="domain" description="HTH tetR-type" evidence="5">
    <location>
        <begin position="8"/>
        <end position="68"/>
    </location>
</feature>
<dbReference type="PROSITE" id="PS50977">
    <property type="entry name" value="HTH_TETR_2"/>
    <property type="match status" value="1"/>
</dbReference>
<evidence type="ECO:0000259" key="5">
    <source>
        <dbReference type="PROSITE" id="PS50977"/>
    </source>
</evidence>
<accession>A0ABS1VYE4</accession>
<dbReference type="Gene3D" id="1.10.10.60">
    <property type="entry name" value="Homeodomain-like"/>
    <property type="match status" value="1"/>
</dbReference>
<keyword evidence="1" id="KW-0805">Transcription regulation</keyword>
<comment type="caution">
    <text evidence="6">The sequence shown here is derived from an EMBL/GenBank/DDBJ whole genome shotgun (WGS) entry which is preliminary data.</text>
</comment>
<dbReference type="InterPro" id="IPR036271">
    <property type="entry name" value="Tet_transcr_reg_TetR-rel_C_sf"/>
</dbReference>
<keyword evidence="3" id="KW-0804">Transcription</keyword>
<name>A0ABS1VYE4_9ACTN</name>
<dbReference type="RefSeq" id="WP_202996205.1">
    <property type="nucleotide sequence ID" value="NZ_JAENHO010000011.1"/>
</dbReference>
<feature type="DNA-binding region" description="H-T-H motif" evidence="4">
    <location>
        <begin position="31"/>
        <end position="50"/>
    </location>
</feature>
<evidence type="ECO:0000256" key="4">
    <source>
        <dbReference type="PROSITE-ProRule" id="PRU00335"/>
    </source>
</evidence>
<organism evidence="6 7">
    <name type="scientific">Paractinoplanes lichenicola</name>
    <dbReference type="NCBI Taxonomy" id="2802976"/>
    <lineage>
        <taxon>Bacteria</taxon>
        <taxon>Bacillati</taxon>
        <taxon>Actinomycetota</taxon>
        <taxon>Actinomycetes</taxon>
        <taxon>Micromonosporales</taxon>
        <taxon>Micromonosporaceae</taxon>
        <taxon>Paractinoplanes</taxon>
    </lineage>
</organism>
<dbReference type="InterPro" id="IPR001647">
    <property type="entry name" value="HTH_TetR"/>
</dbReference>
<dbReference type="PANTHER" id="PTHR30055">
    <property type="entry name" value="HTH-TYPE TRANSCRIPTIONAL REGULATOR RUTR"/>
    <property type="match status" value="1"/>
</dbReference>
<reference evidence="6 7" key="1">
    <citation type="submission" date="2021-01" db="EMBL/GenBank/DDBJ databases">
        <title>Actinoplanes sp. nov. LDG1-01 isolated from lichen.</title>
        <authorList>
            <person name="Saeng-In P."/>
            <person name="Phongsopitanun W."/>
            <person name="Kanchanasin P."/>
            <person name="Yuki M."/>
            <person name="Kudo T."/>
            <person name="Ohkuma M."/>
            <person name="Tanasupawat S."/>
        </authorList>
    </citation>
    <scope>NUCLEOTIDE SEQUENCE [LARGE SCALE GENOMIC DNA]</scope>
    <source>
        <strain evidence="6 7">LDG1-01</strain>
    </source>
</reference>
<evidence type="ECO:0000313" key="7">
    <source>
        <dbReference type="Proteomes" id="UP000598996"/>
    </source>
</evidence>
<keyword evidence="2 4" id="KW-0238">DNA-binding</keyword>
<dbReference type="Gene3D" id="1.10.357.10">
    <property type="entry name" value="Tetracycline Repressor, domain 2"/>
    <property type="match status" value="1"/>
</dbReference>
<proteinExistence type="predicted"/>
<dbReference type="PANTHER" id="PTHR30055:SF234">
    <property type="entry name" value="HTH-TYPE TRANSCRIPTIONAL REGULATOR BETI"/>
    <property type="match status" value="1"/>
</dbReference>
<protein>
    <submittedName>
        <fullName evidence="6">TetR family transcriptional regulator</fullName>
    </submittedName>
</protein>
<evidence type="ECO:0000256" key="1">
    <source>
        <dbReference type="ARBA" id="ARBA00023015"/>
    </source>
</evidence>
<dbReference type="SUPFAM" id="SSF48498">
    <property type="entry name" value="Tetracyclin repressor-like, C-terminal domain"/>
    <property type="match status" value="1"/>
</dbReference>
<dbReference type="PRINTS" id="PR00455">
    <property type="entry name" value="HTHTETR"/>
</dbReference>
<dbReference type="EMBL" id="JAENHO010000011">
    <property type="protein sequence ID" value="MBL7259508.1"/>
    <property type="molecule type" value="Genomic_DNA"/>
</dbReference>
<evidence type="ECO:0000256" key="3">
    <source>
        <dbReference type="ARBA" id="ARBA00023163"/>
    </source>
</evidence>
<dbReference type="InterPro" id="IPR050109">
    <property type="entry name" value="HTH-type_TetR-like_transc_reg"/>
</dbReference>
<evidence type="ECO:0000313" key="6">
    <source>
        <dbReference type="EMBL" id="MBL7259508.1"/>
    </source>
</evidence>
<dbReference type="InterPro" id="IPR009057">
    <property type="entry name" value="Homeodomain-like_sf"/>
</dbReference>